<evidence type="ECO:0000256" key="2">
    <source>
        <dbReference type="PROSITE-ProRule" id="PRU00335"/>
    </source>
</evidence>
<keyword evidence="6" id="KW-1185">Reference proteome</keyword>
<feature type="region of interest" description="Disordered" evidence="3">
    <location>
        <begin position="1"/>
        <end position="36"/>
    </location>
</feature>
<dbReference type="InterPro" id="IPR009057">
    <property type="entry name" value="Homeodomain-like_sf"/>
</dbReference>
<sequence>MVHVNIDIPMDSTNSAASPPNRRRYGGVLPEERQRQRRDKLVEGGIEVFGTKGFHGTTVREVCLAAHLTERYFYESFKSLSELFIAVYSHLREQLMDKTLLALRQANPTPLELLDPGLRTFLEFIRDDPRRGRIMLVDSLGVDGEMARISGETARDYSGLLRAHLVTLVPEHMLQEIDIDLLAEGMIGLNILLASRWMQEDFTTPIDKVVRTNMLPYMGMISLVQAS</sequence>
<protein>
    <submittedName>
        <fullName evidence="5">TetR/AcrR family transcriptional regulator</fullName>
    </submittedName>
</protein>
<dbReference type="InterPro" id="IPR001647">
    <property type="entry name" value="HTH_TetR"/>
</dbReference>
<dbReference type="PANTHER" id="PTHR43479:SF11">
    <property type="entry name" value="ACREF_ENVCD OPERON REPRESSOR-RELATED"/>
    <property type="match status" value="1"/>
</dbReference>
<dbReference type="AlphaFoldDB" id="A0A426V7D0"/>
<comment type="caution">
    <text evidence="5">The sequence shown here is derived from an EMBL/GenBank/DDBJ whole genome shotgun (WGS) entry which is preliminary data.</text>
</comment>
<organism evidence="5 6">
    <name type="scientific">Aquabacterium soli</name>
    <dbReference type="NCBI Taxonomy" id="2493092"/>
    <lineage>
        <taxon>Bacteria</taxon>
        <taxon>Pseudomonadati</taxon>
        <taxon>Pseudomonadota</taxon>
        <taxon>Betaproteobacteria</taxon>
        <taxon>Burkholderiales</taxon>
        <taxon>Aquabacterium</taxon>
    </lineage>
</organism>
<dbReference type="Gene3D" id="1.10.357.10">
    <property type="entry name" value="Tetracycline Repressor, domain 2"/>
    <property type="match status" value="1"/>
</dbReference>
<reference evidence="5 6" key="1">
    <citation type="submission" date="2018-12" db="EMBL/GenBank/DDBJ databases">
        <title>The whole draft genome of Aquabacterium sp. SJQ9.</title>
        <authorList>
            <person name="Sun L."/>
            <person name="Gao X."/>
            <person name="Chen W."/>
            <person name="Huang K."/>
        </authorList>
    </citation>
    <scope>NUCLEOTIDE SEQUENCE [LARGE SCALE GENOMIC DNA]</scope>
    <source>
        <strain evidence="5 6">SJQ9</strain>
    </source>
</reference>
<evidence type="ECO:0000256" key="3">
    <source>
        <dbReference type="SAM" id="MobiDB-lite"/>
    </source>
</evidence>
<dbReference type="PANTHER" id="PTHR43479">
    <property type="entry name" value="ACREF/ENVCD OPERON REPRESSOR-RELATED"/>
    <property type="match status" value="1"/>
</dbReference>
<dbReference type="SUPFAM" id="SSF46689">
    <property type="entry name" value="Homeodomain-like"/>
    <property type="match status" value="1"/>
</dbReference>
<accession>A0A426V7D0</accession>
<dbReference type="EMBL" id="RSED01000018">
    <property type="protein sequence ID" value="RRS02764.1"/>
    <property type="molecule type" value="Genomic_DNA"/>
</dbReference>
<feature type="DNA-binding region" description="H-T-H motif" evidence="2">
    <location>
        <begin position="58"/>
        <end position="77"/>
    </location>
</feature>
<name>A0A426V7D0_9BURK</name>
<dbReference type="Proteomes" id="UP000269265">
    <property type="component" value="Unassembled WGS sequence"/>
</dbReference>
<gene>
    <name evidence="5" type="ORF">EIP75_18480</name>
</gene>
<evidence type="ECO:0000256" key="1">
    <source>
        <dbReference type="ARBA" id="ARBA00023125"/>
    </source>
</evidence>
<evidence type="ECO:0000259" key="4">
    <source>
        <dbReference type="PROSITE" id="PS50977"/>
    </source>
</evidence>
<evidence type="ECO:0000313" key="5">
    <source>
        <dbReference type="EMBL" id="RRS02764.1"/>
    </source>
</evidence>
<dbReference type="Pfam" id="PF00440">
    <property type="entry name" value="TetR_N"/>
    <property type="match status" value="1"/>
</dbReference>
<feature type="domain" description="HTH tetR-type" evidence="4">
    <location>
        <begin position="35"/>
        <end position="95"/>
    </location>
</feature>
<dbReference type="PROSITE" id="PS50977">
    <property type="entry name" value="HTH_TETR_2"/>
    <property type="match status" value="1"/>
</dbReference>
<dbReference type="GO" id="GO:0003677">
    <property type="term" value="F:DNA binding"/>
    <property type="evidence" value="ECO:0007669"/>
    <property type="project" value="UniProtKB-UniRule"/>
</dbReference>
<dbReference type="SUPFAM" id="SSF48498">
    <property type="entry name" value="Tetracyclin repressor-like, C-terminal domain"/>
    <property type="match status" value="1"/>
</dbReference>
<keyword evidence="1 2" id="KW-0238">DNA-binding</keyword>
<dbReference type="InterPro" id="IPR036271">
    <property type="entry name" value="Tet_transcr_reg_TetR-rel_C_sf"/>
</dbReference>
<evidence type="ECO:0000313" key="6">
    <source>
        <dbReference type="Proteomes" id="UP000269265"/>
    </source>
</evidence>
<dbReference type="InterPro" id="IPR050624">
    <property type="entry name" value="HTH-type_Tx_Regulator"/>
</dbReference>
<proteinExistence type="predicted"/>